<feature type="domain" description="Retropepsin-like aspartic endopeptidase" evidence="2">
    <location>
        <begin position="109"/>
        <end position="241"/>
    </location>
</feature>
<protein>
    <submittedName>
        <fullName evidence="3">Uncharacterized conserved protein</fullName>
    </submittedName>
</protein>
<dbReference type="OrthoDB" id="8546610at2"/>
<dbReference type="RefSeq" id="WP_062559840.1">
    <property type="nucleotide sequence ID" value="NZ_CP013341.1"/>
</dbReference>
<gene>
    <name evidence="3" type="ORF">SAMN05216406_14012</name>
    <name evidence="4" type="ORF">SAMN05421510_102212</name>
</gene>
<reference evidence="6" key="1">
    <citation type="submission" date="2016-10" db="EMBL/GenBank/DDBJ databases">
        <authorList>
            <person name="Varghese N."/>
            <person name="Submissions S."/>
        </authorList>
    </citation>
    <scope>NUCLEOTIDE SEQUENCE [LARGE SCALE GENOMIC DNA]</scope>
    <source>
        <strain evidence="6">Nm10</strain>
    </source>
</reference>
<evidence type="ECO:0000256" key="1">
    <source>
        <dbReference type="SAM" id="MobiDB-lite"/>
    </source>
</evidence>
<dbReference type="Pfam" id="PF05618">
    <property type="entry name" value="Zn_protease"/>
    <property type="match status" value="1"/>
</dbReference>
<dbReference type="PROSITE" id="PS51257">
    <property type="entry name" value="PROKAR_LIPOPROTEIN"/>
    <property type="match status" value="1"/>
</dbReference>
<dbReference type="Proteomes" id="UP000182882">
    <property type="component" value="Unassembled WGS sequence"/>
</dbReference>
<dbReference type="Proteomes" id="UP000181998">
    <property type="component" value="Unassembled WGS sequence"/>
</dbReference>
<dbReference type="EMBL" id="FOFX01000022">
    <property type="protein sequence ID" value="SEQ12367.1"/>
    <property type="molecule type" value="Genomic_DNA"/>
</dbReference>
<evidence type="ECO:0000259" key="2">
    <source>
        <dbReference type="Pfam" id="PF05618"/>
    </source>
</evidence>
<evidence type="ECO:0000313" key="5">
    <source>
        <dbReference type="Proteomes" id="UP000181998"/>
    </source>
</evidence>
<feature type="compositionally biased region" description="Polar residues" evidence="1">
    <location>
        <begin position="75"/>
        <end position="84"/>
    </location>
</feature>
<dbReference type="EMBL" id="FNLN01000040">
    <property type="protein sequence ID" value="SDU25972.1"/>
    <property type="molecule type" value="Genomic_DNA"/>
</dbReference>
<feature type="region of interest" description="Disordered" evidence="1">
    <location>
        <begin position="65"/>
        <end position="84"/>
    </location>
</feature>
<accession>A0A0S3AM22</accession>
<proteinExistence type="predicted"/>
<dbReference type="PANTHER" id="PTHR38037">
    <property type="entry name" value="ZN_PROTEASE DOMAIN-CONTAINING PROTEIN"/>
    <property type="match status" value="1"/>
</dbReference>
<dbReference type="Gene3D" id="2.40.70.10">
    <property type="entry name" value="Acid Proteases"/>
    <property type="match status" value="1"/>
</dbReference>
<dbReference type="InterPro" id="IPR021109">
    <property type="entry name" value="Peptidase_aspartic_dom_sf"/>
</dbReference>
<dbReference type="PANTHER" id="PTHR38037:SF2">
    <property type="entry name" value="ATP-DEPENDENT ZINC PROTEASE DOMAIN-CONTAINING PROTEIN-RELATED"/>
    <property type="match status" value="1"/>
</dbReference>
<name>A0A0S3AM22_9PROT</name>
<sequence>MRIAHWSYAKTCCRYFLLMLAVFVLLACNTRENQLAEREAMISARESELVTLFAEMTEQKKLLEKNDSKDLPDTMKNSTEKTCSCDSNLDEAPVKEPSDIAETKTKTLLGGIENAFLDPPGMEFSARIDTGAQTSSLNALDIIEFERDGKPFVKFSLIHPLTGDKLELTRRLRRYVRIKGRGGRESHRRPVVRIRVMLADIDEQINFTLEDRSRFKHQVLIGRNLLQDLAIVDVSKKNVATPKIENSDTASEIK</sequence>
<keyword evidence="6" id="KW-1185">Reference proteome</keyword>
<dbReference type="KEGG" id="nur:ATY38_14035"/>
<dbReference type="AlphaFoldDB" id="A0A0S3AM22"/>
<dbReference type="InterPro" id="IPR008503">
    <property type="entry name" value="Asp_endopeptidase"/>
</dbReference>
<evidence type="ECO:0000313" key="4">
    <source>
        <dbReference type="EMBL" id="SEQ12367.1"/>
    </source>
</evidence>
<dbReference type="SUPFAM" id="SSF50630">
    <property type="entry name" value="Acid proteases"/>
    <property type="match status" value="1"/>
</dbReference>
<organism evidence="3 6">
    <name type="scientific">Nitrosomonas ureae</name>
    <dbReference type="NCBI Taxonomy" id="44577"/>
    <lineage>
        <taxon>Bacteria</taxon>
        <taxon>Pseudomonadati</taxon>
        <taxon>Pseudomonadota</taxon>
        <taxon>Betaproteobacteria</taxon>
        <taxon>Nitrosomonadales</taxon>
        <taxon>Nitrosomonadaceae</taxon>
        <taxon>Nitrosomonas</taxon>
    </lineage>
</organism>
<evidence type="ECO:0000313" key="6">
    <source>
        <dbReference type="Proteomes" id="UP000182882"/>
    </source>
</evidence>
<reference evidence="3 5" key="2">
    <citation type="submission" date="2016-10" db="EMBL/GenBank/DDBJ databases">
        <authorList>
            <person name="de Groot N.N."/>
        </authorList>
    </citation>
    <scope>NUCLEOTIDE SEQUENCE [LARGE SCALE GENOMIC DNA]</scope>
    <source>
        <strain evidence="3">Nm10</strain>
        <strain evidence="4 5">Nm9</strain>
    </source>
</reference>
<dbReference type="STRING" id="44577.ATY38_14035"/>
<evidence type="ECO:0000313" key="3">
    <source>
        <dbReference type="EMBL" id="SDU25972.1"/>
    </source>
</evidence>